<dbReference type="InterPro" id="IPR007269">
    <property type="entry name" value="ICMT_MeTrfase"/>
</dbReference>
<dbReference type="PANTHER" id="PTHR43847">
    <property type="entry name" value="BLL3993 PROTEIN"/>
    <property type="match status" value="1"/>
</dbReference>
<evidence type="ECO:0008006" key="8">
    <source>
        <dbReference type="Google" id="ProtNLM"/>
    </source>
</evidence>
<evidence type="ECO:0000256" key="4">
    <source>
        <dbReference type="ARBA" id="ARBA00023136"/>
    </source>
</evidence>
<dbReference type="OrthoDB" id="7203053at2"/>
<dbReference type="InterPro" id="IPR052527">
    <property type="entry name" value="Metal_cation-efflux_comp"/>
</dbReference>
<keyword evidence="2 5" id="KW-0812">Transmembrane</keyword>
<evidence type="ECO:0000313" key="7">
    <source>
        <dbReference type="Proteomes" id="UP000270219"/>
    </source>
</evidence>
<dbReference type="Proteomes" id="UP000270219">
    <property type="component" value="Unassembled WGS sequence"/>
</dbReference>
<dbReference type="Gene3D" id="1.20.120.1630">
    <property type="match status" value="1"/>
</dbReference>
<comment type="caution">
    <text evidence="6">The sequence shown here is derived from an EMBL/GenBank/DDBJ whole genome shotgun (WGS) entry which is preliminary data.</text>
</comment>
<gene>
    <name evidence="6" type="ORF">D8M04_02925</name>
</gene>
<feature type="transmembrane region" description="Helical" evidence="5">
    <location>
        <begin position="43"/>
        <end position="63"/>
    </location>
</feature>
<evidence type="ECO:0000256" key="3">
    <source>
        <dbReference type="ARBA" id="ARBA00022989"/>
    </source>
</evidence>
<keyword evidence="7" id="KW-1185">Reference proteome</keyword>
<dbReference type="AlphaFoldDB" id="A0A498DA85"/>
<dbReference type="GO" id="GO:0016020">
    <property type="term" value="C:membrane"/>
    <property type="evidence" value="ECO:0007669"/>
    <property type="project" value="UniProtKB-SubCell"/>
</dbReference>
<keyword evidence="3 5" id="KW-1133">Transmembrane helix</keyword>
<dbReference type="RefSeq" id="WP_121521242.1">
    <property type="nucleotide sequence ID" value="NZ_RCHR01000001.1"/>
</dbReference>
<name>A0A498DA85_9BACI</name>
<comment type="subcellular location">
    <subcellularLocation>
        <location evidence="1">Membrane</location>
        <topology evidence="1">Multi-pass membrane protein</topology>
    </subcellularLocation>
</comment>
<reference evidence="6 7" key="1">
    <citation type="submission" date="2018-10" db="EMBL/GenBank/DDBJ databases">
        <title>Oceanobacillus sp. YLB-02 draft genome.</title>
        <authorList>
            <person name="Yu L."/>
        </authorList>
    </citation>
    <scope>NUCLEOTIDE SEQUENCE [LARGE SCALE GENOMIC DNA]</scope>
    <source>
        <strain evidence="6 7">YLB-02</strain>
    </source>
</reference>
<protein>
    <recommendedName>
        <fullName evidence="8">Isoprenylcysteine carboxyl methyltransferase</fullName>
    </recommendedName>
</protein>
<dbReference type="PANTHER" id="PTHR43847:SF1">
    <property type="entry name" value="BLL3993 PROTEIN"/>
    <property type="match status" value="1"/>
</dbReference>
<sequence>MAIYMSLLFLFILAQRLIELVIAKRNEQWMKERGGIELGSEHYKWFIVLHTLFFISILFEVLLRSNAIEFHNVLFAIFILLQLARVWCIQTLGRFWNTKIIVLPNVSLIKKGPYKYMKHPNYVIVGLELMTIPLLFNAYWTAVIFPVLHLILLKIRIPAEDTALKKVSKT</sequence>
<accession>A0A498DA85</accession>
<dbReference type="Pfam" id="PF04140">
    <property type="entry name" value="ICMT"/>
    <property type="match status" value="1"/>
</dbReference>
<organism evidence="6 7">
    <name type="scientific">Oceanobacillus piezotolerans</name>
    <dbReference type="NCBI Taxonomy" id="2448030"/>
    <lineage>
        <taxon>Bacteria</taxon>
        <taxon>Bacillati</taxon>
        <taxon>Bacillota</taxon>
        <taxon>Bacilli</taxon>
        <taxon>Bacillales</taxon>
        <taxon>Bacillaceae</taxon>
        <taxon>Oceanobacillus</taxon>
    </lineage>
</organism>
<evidence type="ECO:0000256" key="5">
    <source>
        <dbReference type="SAM" id="Phobius"/>
    </source>
</evidence>
<feature type="transmembrane region" description="Helical" evidence="5">
    <location>
        <begin position="122"/>
        <end position="148"/>
    </location>
</feature>
<evidence type="ECO:0000313" key="6">
    <source>
        <dbReference type="EMBL" id="RLL48243.1"/>
    </source>
</evidence>
<dbReference type="EMBL" id="RCHR01000001">
    <property type="protein sequence ID" value="RLL48243.1"/>
    <property type="molecule type" value="Genomic_DNA"/>
</dbReference>
<proteinExistence type="predicted"/>
<keyword evidence="4 5" id="KW-0472">Membrane</keyword>
<evidence type="ECO:0000256" key="2">
    <source>
        <dbReference type="ARBA" id="ARBA00022692"/>
    </source>
</evidence>
<dbReference type="GO" id="GO:0004671">
    <property type="term" value="F:protein C-terminal S-isoprenylcysteine carboxyl O-methyltransferase activity"/>
    <property type="evidence" value="ECO:0007669"/>
    <property type="project" value="InterPro"/>
</dbReference>
<feature type="transmembrane region" description="Helical" evidence="5">
    <location>
        <begin position="70"/>
        <end position="87"/>
    </location>
</feature>
<evidence type="ECO:0000256" key="1">
    <source>
        <dbReference type="ARBA" id="ARBA00004141"/>
    </source>
</evidence>